<dbReference type="InterPro" id="IPR000835">
    <property type="entry name" value="HTH_MarR-typ"/>
</dbReference>
<proteinExistence type="predicted"/>
<reference evidence="6 7" key="2">
    <citation type="submission" date="2014-07" db="EMBL/GenBank/DDBJ databases">
        <authorList>
            <person name="Zhang J.E."/>
            <person name="Yang H."/>
            <person name="Guo J."/>
            <person name="Deng Z."/>
            <person name="Luo H."/>
            <person name="Luo M."/>
            <person name="Zhao B."/>
        </authorList>
    </citation>
    <scope>NUCLEOTIDE SEQUENCE [LARGE SCALE GENOMIC DNA]</scope>
    <source>
        <strain evidence="6">ATCC 10762</strain>
        <strain evidence="7">ATCC 10762 / DSM 40127 / CCM 3239 / JCM 4008 / LMG 5968 / NBRC 12843 / NCIMB 8234 / A-377</strain>
    </source>
</reference>
<evidence type="ECO:0000256" key="2">
    <source>
        <dbReference type="ARBA" id="ARBA00023125"/>
    </source>
</evidence>
<dbReference type="OrthoDB" id="3177763at2"/>
<dbReference type="SUPFAM" id="SSF46785">
    <property type="entry name" value="Winged helix' DNA-binding domain"/>
    <property type="match status" value="1"/>
</dbReference>
<name>A0A1E7N071_KITAU</name>
<reference evidence="6" key="3">
    <citation type="submission" date="2016-08" db="EMBL/GenBank/DDBJ databases">
        <title>Sequencing, Assembly and Comparative Genomics of S. aureofaciens ATCC 10762.</title>
        <authorList>
            <person name="Gradnigo J.S."/>
            <person name="Johnson N."/>
            <person name="Somerville G.A."/>
        </authorList>
    </citation>
    <scope>NUCLEOTIDE SEQUENCE [LARGE SCALE GENOMIC DNA]</scope>
    <source>
        <strain evidence="6">ATCC 10762</strain>
    </source>
</reference>
<dbReference type="PROSITE" id="PS50995">
    <property type="entry name" value="HTH_MARR_2"/>
    <property type="match status" value="1"/>
</dbReference>
<sequence length="110" mass="12100">MPQYVTLLVLQQSSGMSGAQLARECMVTPQTMTTILTNLENKGLITRETSSVHQKVLVAKLTRTGRALAKKADTLARGVEQRLADAFDDTEQAQLRELLERSAAALRKTD</sequence>
<reference evidence="5 8" key="1">
    <citation type="journal article" date="2014" name="Int. J. Syst. Evol. Microbiol.">
        <title>Complete genome sequence of Corynebacterium casei LMG S-19264T (=DSM 44701T), isolated from a smear-ripened cheese.</title>
        <authorList>
            <consortium name="US DOE Joint Genome Institute (JGI-PGF)"/>
            <person name="Walter F."/>
            <person name="Albersmeier A."/>
            <person name="Kalinowski J."/>
            <person name="Ruckert C."/>
        </authorList>
    </citation>
    <scope>NUCLEOTIDE SEQUENCE [LARGE SCALE GENOMIC DNA]</scope>
    <source>
        <strain evidence="5 8">JCM 4434</strain>
    </source>
</reference>
<dbReference type="InterPro" id="IPR036390">
    <property type="entry name" value="WH_DNA-bd_sf"/>
</dbReference>
<gene>
    <name evidence="5" type="ORF">GCM10010502_24970</name>
    <name evidence="6" type="ORF">HS99_0011725</name>
</gene>
<keyword evidence="7" id="KW-1185">Reference proteome</keyword>
<evidence type="ECO:0000256" key="3">
    <source>
        <dbReference type="ARBA" id="ARBA00023163"/>
    </source>
</evidence>
<evidence type="ECO:0000313" key="7">
    <source>
        <dbReference type="Proteomes" id="UP000037395"/>
    </source>
</evidence>
<dbReference type="Gene3D" id="1.10.10.10">
    <property type="entry name" value="Winged helix-like DNA-binding domain superfamily/Winged helix DNA-binding domain"/>
    <property type="match status" value="1"/>
</dbReference>
<dbReference type="SMART" id="SM00347">
    <property type="entry name" value="HTH_MARR"/>
    <property type="match status" value="1"/>
</dbReference>
<protein>
    <recommendedName>
        <fullName evidence="4">HTH marR-type domain-containing protein</fullName>
    </recommendedName>
</protein>
<evidence type="ECO:0000313" key="6">
    <source>
        <dbReference type="EMBL" id="OEV34097.1"/>
    </source>
</evidence>
<dbReference type="PANTHER" id="PTHR42756:SF1">
    <property type="entry name" value="TRANSCRIPTIONAL REPRESSOR OF EMRAB OPERON"/>
    <property type="match status" value="1"/>
</dbReference>
<evidence type="ECO:0000313" key="8">
    <source>
        <dbReference type="Proteomes" id="UP000610124"/>
    </source>
</evidence>
<dbReference type="EMBL" id="BMUB01000005">
    <property type="protein sequence ID" value="GGU72411.1"/>
    <property type="molecule type" value="Genomic_DNA"/>
</dbReference>
<dbReference type="GO" id="GO:0003677">
    <property type="term" value="F:DNA binding"/>
    <property type="evidence" value="ECO:0007669"/>
    <property type="project" value="UniProtKB-KW"/>
</dbReference>
<dbReference type="PANTHER" id="PTHR42756">
    <property type="entry name" value="TRANSCRIPTIONAL REGULATOR, MARR"/>
    <property type="match status" value="1"/>
</dbReference>
<evidence type="ECO:0000256" key="1">
    <source>
        <dbReference type="ARBA" id="ARBA00023015"/>
    </source>
</evidence>
<dbReference type="Proteomes" id="UP000610124">
    <property type="component" value="Unassembled WGS sequence"/>
</dbReference>
<keyword evidence="2" id="KW-0238">DNA-binding</keyword>
<accession>A0A1E7N071</accession>
<feature type="domain" description="HTH marR-type" evidence="4">
    <location>
        <begin position="1"/>
        <end position="104"/>
    </location>
</feature>
<reference evidence="5" key="5">
    <citation type="submission" date="2020-09" db="EMBL/GenBank/DDBJ databases">
        <authorList>
            <person name="Sun Q."/>
            <person name="Ohkuma M."/>
        </authorList>
    </citation>
    <scope>NUCLEOTIDE SEQUENCE</scope>
    <source>
        <strain evidence="5">JCM 4434</strain>
    </source>
</reference>
<dbReference type="GeneID" id="97485610"/>
<dbReference type="KEGG" id="kau:B6264_02580"/>
<accession>A0A8H9HPT4</accession>
<evidence type="ECO:0000313" key="5">
    <source>
        <dbReference type="EMBL" id="GGU72411.1"/>
    </source>
</evidence>
<comment type="caution">
    <text evidence="6">The sequence shown here is derived from an EMBL/GenBank/DDBJ whole genome shotgun (WGS) entry which is preliminary data.</text>
</comment>
<dbReference type="RefSeq" id="WP_050366486.1">
    <property type="nucleotide sequence ID" value="NZ_BMUB01000005.1"/>
</dbReference>
<dbReference type="Pfam" id="PF01047">
    <property type="entry name" value="MarR"/>
    <property type="match status" value="1"/>
</dbReference>
<dbReference type="AlphaFoldDB" id="A0A1E7N071"/>
<keyword evidence="1" id="KW-0805">Transcription regulation</keyword>
<dbReference type="InterPro" id="IPR036388">
    <property type="entry name" value="WH-like_DNA-bd_sf"/>
</dbReference>
<dbReference type="EMBL" id="JPRF03000054">
    <property type="protein sequence ID" value="OEV34097.1"/>
    <property type="molecule type" value="Genomic_DNA"/>
</dbReference>
<organism evidence="6 7">
    <name type="scientific">Kitasatospora aureofaciens</name>
    <name type="common">Streptomyces aureofaciens</name>
    <dbReference type="NCBI Taxonomy" id="1894"/>
    <lineage>
        <taxon>Bacteria</taxon>
        <taxon>Bacillati</taxon>
        <taxon>Actinomycetota</taxon>
        <taxon>Actinomycetes</taxon>
        <taxon>Kitasatosporales</taxon>
        <taxon>Streptomycetaceae</taxon>
        <taxon>Kitasatospora</taxon>
    </lineage>
</organism>
<reference evidence="7" key="4">
    <citation type="submission" date="2016-08" db="EMBL/GenBank/DDBJ databases">
        <title>Sequencing, assembly and comparative genomics of S. aureofaciens ATCC 10762.</title>
        <authorList>
            <person name="Gradnigo J.S."/>
            <person name="Johnson N."/>
            <person name="Somerville G.A."/>
        </authorList>
    </citation>
    <scope>NUCLEOTIDE SEQUENCE [LARGE SCALE GENOMIC DNA]</scope>
    <source>
        <strain evidence="7">ATCC 10762 / DSM 40127 / CCM 3239 / JCM 4008 / LMG 5968 / NBRC 12843 / NCIMB 8234 / A-377</strain>
    </source>
</reference>
<dbReference type="Proteomes" id="UP000037395">
    <property type="component" value="Unassembled WGS sequence"/>
</dbReference>
<keyword evidence="3" id="KW-0804">Transcription</keyword>
<evidence type="ECO:0000259" key="4">
    <source>
        <dbReference type="PROSITE" id="PS50995"/>
    </source>
</evidence>
<dbReference type="GO" id="GO:0003700">
    <property type="term" value="F:DNA-binding transcription factor activity"/>
    <property type="evidence" value="ECO:0007669"/>
    <property type="project" value="InterPro"/>
</dbReference>